<sequence length="97" mass="11185">MRAGLGEARERCGGTVYSRREALGPRQIRNAGFSWARWGRRGLDPAEVRRFLNRVAAEVADLQAEVVRVRQESARIREAMRRWQSRQASGVNERGYR</sequence>
<evidence type="ECO:0000256" key="1">
    <source>
        <dbReference type="SAM" id="Coils"/>
    </source>
</evidence>
<dbReference type="InterPro" id="IPR019933">
    <property type="entry name" value="DivIVA_domain"/>
</dbReference>
<evidence type="ECO:0000313" key="3">
    <source>
        <dbReference type="Proteomes" id="UP000823521"/>
    </source>
</evidence>
<evidence type="ECO:0000313" key="2">
    <source>
        <dbReference type="EMBL" id="MBO4206530.1"/>
    </source>
</evidence>
<name>A0ABS3VPQ8_MICEH</name>
<proteinExistence type="predicted"/>
<comment type="caution">
    <text evidence="2">The sequence shown here is derived from an EMBL/GenBank/DDBJ whole genome shotgun (WGS) entry which is preliminary data.</text>
</comment>
<feature type="coiled-coil region" evidence="1">
    <location>
        <begin position="52"/>
        <end position="79"/>
    </location>
</feature>
<keyword evidence="1" id="KW-0175">Coiled coil</keyword>
<reference evidence="2 3" key="1">
    <citation type="submission" date="2019-12" db="EMBL/GenBank/DDBJ databases">
        <title>Whole genome sequencing of endophytic Actinobacterium Micromonospora sp. MPMI6T.</title>
        <authorList>
            <person name="Evv R."/>
            <person name="Podile A.R."/>
        </authorList>
    </citation>
    <scope>NUCLEOTIDE SEQUENCE [LARGE SCALE GENOMIC DNA]</scope>
    <source>
        <strain evidence="2 3">MPMI6</strain>
    </source>
</reference>
<keyword evidence="3" id="KW-1185">Reference proteome</keyword>
<dbReference type="Gene3D" id="6.10.250.660">
    <property type="match status" value="1"/>
</dbReference>
<protein>
    <submittedName>
        <fullName evidence="2">DivIVA domain-containing protein</fullName>
    </submittedName>
</protein>
<dbReference type="NCBIfam" id="TIGR03544">
    <property type="entry name" value="DivI1A_domain"/>
    <property type="match status" value="1"/>
</dbReference>
<dbReference type="EMBL" id="WVUH01000072">
    <property type="protein sequence ID" value="MBO4206530.1"/>
    <property type="molecule type" value="Genomic_DNA"/>
</dbReference>
<gene>
    <name evidence="2" type="ORF">GSF22_11035</name>
</gene>
<accession>A0ABS3VPQ8</accession>
<organism evidence="2 3">
    <name type="scientific">Micromonospora echinofusca</name>
    <dbReference type="NCBI Taxonomy" id="47858"/>
    <lineage>
        <taxon>Bacteria</taxon>
        <taxon>Bacillati</taxon>
        <taxon>Actinomycetota</taxon>
        <taxon>Actinomycetes</taxon>
        <taxon>Micromonosporales</taxon>
        <taxon>Micromonosporaceae</taxon>
        <taxon>Micromonospora</taxon>
    </lineage>
</organism>
<dbReference type="Proteomes" id="UP000823521">
    <property type="component" value="Unassembled WGS sequence"/>
</dbReference>